<sequence length="256" mass="27407">MISCLLSICLLGLGTVCQGAVPPPAGRKPSIPDPQIDGFCQVTSHVTGNHFDLSELMRTPPGDTSDWLIRGNDFPANFSANICAPLITPVKVKDVTAPQNVSASYTDPATGEVKSLGSVSSAPFTRGRSLLLEYTDGSPCVGPKGEKTPYRMSSLFSFKCDSNAHKRAIISYVASPNNCSFYFEVRTPYACPAVNENESLNPFIIFLVITFVAFLVYVVGASLWSPRGGVSLGGIRLTTASFGRRTSGGSKYDYDI</sequence>
<dbReference type="InterPro" id="IPR044865">
    <property type="entry name" value="MRH_dom"/>
</dbReference>
<keyword evidence="4 9" id="KW-0732">Signal</keyword>
<dbReference type="GO" id="GO:0005770">
    <property type="term" value="C:late endosome"/>
    <property type="evidence" value="ECO:0007669"/>
    <property type="project" value="TreeGrafter"/>
</dbReference>
<evidence type="ECO:0000313" key="11">
    <source>
        <dbReference type="EMBL" id="CDP33975.1"/>
    </source>
</evidence>
<evidence type="ECO:0000256" key="5">
    <source>
        <dbReference type="ARBA" id="ARBA00022989"/>
    </source>
</evidence>
<dbReference type="InterPro" id="IPR009011">
    <property type="entry name" value="Man6P_isomerase_rcpt-bd_dom_sf"/>
</dbReference>
<dbReference type="PhylomeDB" id="A0A060SYK1"/>
<evidence type="ECO:0000256" key="1">
    <source>
        <dbReference type="ARBA" id="ARBA00004614"/>
    </source>
</evidence>
<feature type="domain" description="MRH" evidence="10">
    <location>
        <begin position="38"/>
        <end position="193"/>
    </location>
</feature>
<dbReference type="AlphaFoldDB" id="A0A060SYK1"/>
<dbReference type="GO" id="GO:0007034">
    <property type="term" value="P:vacuolar transport"/>
    <property type="evidence" value="ECO:0007669"/>
    <property type="project" value="TreeGrafter"/>
</dbReference>
<dbReference type="PANTHER" id="PTHR15071:SF0">
    <property type="entry name" value="MANNOSE 6-PHOSPHATE RECEPTOR-LIKE PROTEIN 1"/>
    <property type="match status" value="1"/>
</dbReference>
<dbReference type="GO" id="GO:0000139">
    <property type="term" value="C:Golgi membrane"/>
    <property type="evidence" value="ECO:0007669"/>
    <property type="project" value="UniProtKB-SubCell"/>
</dbReference>
<keyword evidence="2" id="KW-0813">Transport</keyword>
<dbReference type="SUPFAM" id="SSF50911">
    <property type="entry name" value="Mannose 6-phosphate receptor domain"/>
    <property type="match status" value="1"/>
</dbReference>
<reference evidence="11" key="1">
    <citation type="submission" date="2014-02" db="EMBL/GenBank/DDBJ databases">
        <authorList>
            <person name="Genoscope - CEA"/>
        </authorList>
    </citation>
    <scope>NUCLEOTIDE SEQUENCE</scope>
    <source>
        <strain evidence="11">LS3</strain>
    </source>
</reference>
<dbReference type="Gene3D" id="2.70.130.10">
    <property type="entry name" value="Mannose-6-phosphate receptor binding domain"/>
    <property type="match status" value="1"/>
</dbReference>
<evidence type="ECO:0000256" key="7">
    <source>
        <dbReference type="ARBA" id="ARBA00023157"/>
    </source>
</evidence>
<dbReference type="EMBL" id="HG937693">
    <property type="protein sequence ID" value="CDP33975.1"/>
    <property type="molecule type" value="Genomic_DNA"/>
</dbReference>
<feature type="transmembrane region" description="Helical" evidence="8">
    <location>
        <begin position="203"/>
        <end position="224"/>
    </location>
</feature>
<keyword evidence="5 8" id="KW-1133">Transmembrane helix</keyword>
<evidence type="ECO:0000256" key="8">
    <source>
        <dbReference type="SAM" id="Phobius"/>
    </source>
</evidence>
<keyword evidence="3 8" id="KW-0812">Transmembrane</keyword>
<evidence type="ECO:0000256" key="6">
    <source>
        <dbReference type="ARBA" id="ARBA00023136"/>
    </source>
</evidence>
<evidence type="ECO:0000256" key="9">
    <source>
        <dbReference type="SAM" id="SignalP"/>
    </source>
</evidence>
<evidence type="ECO:0000256" key="3">
    <source>
        <dbReference type="ARBA" id="ARBA00022692"/>
    </source>
</evidence>
<organism evidence="11">
    <name type="scientific">Blastobotrys adeninivorans</name>
    <name type="common">Yeast</name>
    <name type="synonym">Arxula adeninivorans</name>
    <dbReference type="NCBI Taxonomy" id="409370"/>
    <lineage>
        <taxon>Eukaryota</taxon>
        <taxon>Fungi</taxon>
        <taxon>Dikarya</taxon>
        <taxon>Ascomycota</taxon>
        <taxon>Saccharomycotina</taxon>
        <taxon>Dipodascomycetes</taxon>
        <taxon>Dipodascales</taxon>
        <taxon>Trichomonascaceae</taxon>
        <taxon>Blastobotrys</taxon>
    </lineage>
</organism>
<name>A0A060SYK1_BLAAD</name>
<feature type="signal peptide" evidence="9">
    <location>
        <begin position="1"/>
        <end position="19"/>
    </location>
</feature>
<reference evidence="11" key="2">
    <citation type="submission" date="2014-06" db="EMBL/GenBank/DDBJ databases">
        <title>The complete genome of Blastobotrys (Arxula) adeninivorans LS3 - a yeast of biotechnological interest.</title>
        <authorList>
            <person name="Kunze G."/>
            <person name="Gaillardin C."/>
            <person name="Czernicka M."/>
            <person name="Durrens P."/>
            <person name="Martin T."/>
            <person name="Boer E."/>
            <person name="Gabaldon T."/>
            <person name="Cruz J."/>
            <person name="Talla E."/>
            <person name="Marck C."/>
            <person name="Goffeau A."/>
            <person name="Barbe V."/>
            <person name="Baret P."/>
            <person name="Baronian K."/>
            <person name="Beier S."/>
            <person name="Bleykasten C."/>
            <person name="Bode R."/>
            <person name="Casaregola S."/>
            <person name="Despons L."/>
            <person name="Fairhead C."/>
            <person name="Giersberg M."/>
            <person name="Gierski P."/>
            <person name="Hahnel U."/>
            <person name="Hartmann A."/>
            <person name="Jankowska D."/>
            <person name="Jubin C."/>
            <person name="Jung P."/>
            <person name="Lafontaine I."/>
            <person name="Leh-Louis V."/>
            <person name="Lemaire M."/>
            <person name="Marcet-Houben M."/>
            <person name="Mascher M."/>
            <person name="Morel G."/>
            <person name="Richard G.-F."/>
            <person name="Riechen J."/>
            <person name="Sacerdot C."/>
            <person name="Sarkar A."/>
            <person name="Savel G."/>
            <person name="Schacherer J."/>
            <person name="Sherman D."/>
            <person name="Straub M.-L."/>
            <person name="Stein N."/>
            <person name="Thierry A."/>
            <person name="Trautwein-Schult A."/>
            <person name="Westhof E."/>
            <person name="Worch S."/>
            <person name="Dujon B."/>
            <person name="Souciet J.-L."/>
            <person name="Wincker P."/>
            <person name="Scholz U."/>
            <person name="Neuveglise N."/>
        </authorList>
    </citation>
    <scope>NUCLEOTIDE SEQUENCE</scope>
    <source>
        <strain evidence="11">LS3</strain>
    </source>
</reference>
<dbReference type="GO" id="GO:0010008">
    <property type="term" value="C:endosome membrane"/>
    <property type="evidence" value="ECO:0007669"/>
    <property type="project" value="UniProtKB-SubCell"/>
</dbReference>
<dbReference type="PROSITE" id="PS51914">
    <property type="entry name" value="MRH"/>
    <property type="match status" value="1"/>
</dbReference>
<comment type="subcellular location">
    <subcellularLocation>
        <location evidence="1">Golgi apparatus membrane</location>
        <topology evidence="1">Single-pass type I membrane protein</topology>
    </subcellularLocation>
</comment>
<protein>
    <submittedName>
        <fullName evidence="11">ARAD1C01870p</fullName>
    </submittedName>
</protein>
<dbReference type="PANTHER" id="PTHR15071">
    <property type="entry name" value="MANNOSE-6-PHOSPHATE RECEPTOR FAMILY MEMBER"/>
    <property type="match status" value="1"/>
</dbReference>
<dbReference type="SMART" id="SM01404">
    <property type="entry name" value="CIMR"/>
    <property type="match status" value="1"/>
</dbReference>
<accession>A0A060SYK1</accession>
<feature type="chain" id="PRO_5001587500" evidence="9">
    <location>
        <begin position="20"/>
        <end position="256"/>
    </location>
</feature>
<proteinExistence type="predicted"/>
<evidence type="ECO:0000256" key="2">
    <source>
        <dbReference type="ARBA" id="ARBA00022448"/>
    </source>
</evidence>
<keyword evidence="7" id="KW-1015">Disulfide bond</keyword>
<evidence type="ECO:0000259" key="10">
    <source>
        <dbReference type="PROSITE" id="PS51914"/>
    </source>
</evidence>
<evidence type="ECO:0000256" key="4">
    <source>
        <dbReference type="ARBA" id="ARBA00022729"/>
    </source>
</evidence>
<gene>
    <name evidence="11" type="ORF">GNLVRS02_ARAD1C01870g</name>
</gene>
<keyword evidence="6 8" id="KW-0472">Membrane</keyword>